<reference evidence="6 7" key="1">
    <citation type="journal article" date="2023" name="G3 (Bethesda)">
        <title>A chromosome-length genome assembly and annotation of blackberry (Rubus argutus, cv. 'Hillquist').</title>
        <authorList>
            <person name="Bruna T."/>
            <person name="Aryal R."/>
            <person name="Dudchenko O."/>
            <person name="Sargent D.J."/>
            <person name="Mead D."/>
            <person name="Buti M."/>
            <person name="Cavallini A."/>
            <person name="Hytonen T."/>
            <person name="Andres J."/>
            <person name="Pham M."/>
            <person name="Weisz D."/>
            <person name="Mascagni F."/>
            <person name="Usai G."/>
            <person name="Natali L."/>
            <person name="Bassil N."/>
            <person name="Fernandez G.E."/>
            <person name="Lomsadze A."/>
            <person name="Armour M."/>
            <person name="Olukolu B."/>
            <person name="Poorten T."/>
            <person name="Britton C."/>
            <person name="Davik J."/>
            <person name="Ashrafi H."/>
            <person name="Aiden E.L."/>
            <person name="Borodovsky M."/>
            <person name="Worthington M."/>
        </authorList>
    </citation>
    <scope>NUCLEOTIDE SEQUENCE [LARGE SCALE GENOMIC DNA]</scope>
    <source>
        <strain evidence="6">PI 553951</strain>
    </source>
</reference>
<protein>
    <recommendedName>
        <fullName evidence="5">B box-type domain-containing protein</fullName>
    </recommendedName>
</protein>
<dbReference type="AlphaFoldDB" id="A0AAW1WL10"/>
<name>A0AAW1WL10_RUBAR</name>
<dbReference type="InterPro" id="IPR000315">
    <property type="entry name" value="Znf_B-box"/>
</dbReference>
<sequence>MCKGVEEDVNPFRASEGSEGFVSCELCSTRASLYCLADDAYLCRNCDQSVHGANCLALRHVRCLLCKTCQNPTERYVLGISVEVTLPTILTWEEYQPCINSNAKRKGSTLTMKIPFLLL</sequence>
<keyword evidence="1" id="KW-0479">Metal-binding</keyword>
<gene>
    <name evidence="6" type="ORF">M0R45_032954</name>
</gene>
<dbReference type="SMART" id="SM00336">
    <property type="entry name" value="BBOX"/>
    <property type="match status" value="1"/>
</dbReference>
<dbReference type="Proteomes" id="UP001457282">
    <property type="component" value="Unassembled WGS sequence"/>
</dbReference>
<dbReference type="EMBL" id="JBEDUW010000006">
    <property type="protein sequence ID" value="KAK9924591.1"/>
    <property type="molecule type" value="Genomic_DNA"/>
</dbReference>
<feature type="domain" description="B box-type" evidence="5">
    <location>
        <begin position="19"/>
        <end position="65"/>
    </location>
</feature>
<keyword evidence="7" id="KW-1185">Reference proteome</keyword>
<dbReference type="PANTHER" id="PTHR31717:SF142">
    <property type="entry name" value="B-BOX DOMAIN PROTEIN 30-RELATED"/>
    <property type="match status" value="1"/>
</dbReference>
<evidence type="ECO:0000256" key="3">
    <source>
        <dbReference type="ARBA" id="ARBA00022833"/>
    </source>
</evidence>
<evidence type="ECO:0000259" key="5">
    <source>
        <dbReference type="PROSITE" id="PS50119"/>
    </source>
</evidence>
<evidence type="ECO:0000313" key="7">
    <source>
        <dbReference type="Proteomes" id="UP001457282"/>
    </source>
</evidence>
<evidence type="ECO:0000256" key="4">
    <source>
        <dbReference type="PROSITE-ProRule" id="PRU00024"/>
    </source>
</evidence>
<organism evidence="6 7">
    <name type="scientific">Rubus argutus</name>
    <name type="common">Southern blackberry</name>
    <dbReference type="NCBI Taxonomy" id="59490"/>
    <lineage>
        <taxon>Eukaryota</taxon>
        <taxon>Viridiplantae</taxon>
        <taxon>Streptophyta</taxon>
        <taxon>Embryophyta</taxon>
        <taxon>Tracheophyta</taxon>
        <taxon>Spermatophyta</taxon>
        <taxon>Magnoliopsida</taxon>
        <taxon>eudicotyledons</taxon>
        <taxon>Gunneridae</taxon>
        <taxon>Pentapetalae</taxon>
        <taxon>rosids</taxon>
        <taxon>fabids</taxon>
        <taxon>Rosales</taxon>
        <taxon>Rosaceae</taxon>
        <taxon>Rosoideae</taxon>
        <taxon>Rosoideae incertae sedis</taxon>
        <taxon>Rubus</taxon>
    </lineage>
</organism>
<evidence type="ECO:0000313" key="6">
    <source>
        <dbReference type="EMBL" id="KAK9924591.1"/>
    </source>
</evidence>
<dbReference type="CDD" id="cd19821">
    <property type="entry name" value="Bbox1_BBX-like"/>
    <property type="match status" value="1"/>
</dbReference>
<evidence type="ECO:0000256" key="1">
    <source>
        <dbReference type="ARBA" id="ARBA00022723"/>
    </source>
</evidence>
<dbReference type="PANTHER" id="PTHR31717">
    <property type="entry name" value="ZINC FINGER PROTEIN CONSTANS-LIKE 10"/>
    <property type="match status" value="1"/>
</dbReference>
<keyword evidence="3" id="KW-0862">Zinc</keyword>
<comment type="caution">
    <text evidence="6">The sequence shown here is derived from an EMBL/GenBank/DDBJ whole genome shotgun (WGS) entry which is preliminary data.</text>
</comment>
<accession>A0AAW1WL10</accession>
<dbReference type="GO" id="GO:0008270">
    <property type="term" value="F:zinc ion binding"/>
    <property type="evidence" value="ECO:0007669"/>
    <property type="project" value="UniProtKB-KW"/>
</dbReference>
<proteinExistence type="predicted"/>
<evidence type="ECO:0000256" key="2">
    <source>
        <dbReference type="ARBA" id="ARBA00022771"/>
    </source>
</evidence>
<dbReference type="PROSITE" id="PS50119">
    <property type="entry name" value="ZF_BBOX"/>
    <property type="match status" value="1"/>
</dbReference>
<keyword evidence="2 4" id="KW-0863">Zinc-finger</keyword>
<dbReference type="InterPro" id="IPR049808">
    <property type="entry name" value="CONSTANS-like_Bbox1"/>
</dbReference>